<organism evidence="1">
    <name type="scientific">Siphoviridae sp. ctBCr48</name>
    <dbReference type="NCBI Taxonomy" id="2827802"/>
    <lineage>
        <taxon>Viruses</taxon>
        <taxon>Duplodnaviria</taxon>
        <taxon>Heunggongvirae</taxon>
        <taxon>Uroviricota</taxon>
        <taxon>Caudoviricetes</taxon>
    </lineage>
</organism>
<evidence type="ECO:0000313" key="1">
    <source>
        <dbReference type="EMBL" id="DAF50332.1"/>
    </source>
</evidence>
<proteinExistence type="predicted"/>
<reference evidence="1" key="1">
    <citation type="journal article" date="2021" name="Proc. Natl. Acad. Sci. U.S.A.">
        <title>A Catalog of Tens of Thousands of Viruses from Human Metagenomes Reveals Hidden Associations with Chronic Diseases.</title>
        <authorList>
            <person name="Tisza M.J."/>
            <person name="Buck C.B."/>
        </authorList>
    </citation>
    <scope>NUCLEOTIDE SEQUENCE</scope>
    <source>
        <strain evidence="1">CtBCr48</strain>
    </source>
</reference>
<name>A0A8S5SH14_9CAUD</name>
<dbReference type="EMBL" id="BK032595">
    <property type="protein sequence ID" value="DAF50332.1"/>
    <property type="molecule type" value="Genomic_DNA"/>
</dbReference>
<sequence>MKGFIEVNLIFNGTSLLTLINVNTIESVVRSNGLAVIYSSIVETNGDRAEQLRYPTQNTYEEVKAMIEEAMK</sequence>
<accession>A0A8S5SH14</accession>
<protein>
    <submittedName>
        <fullName evidence="1">Uncharacterized protein</fullName>
    </submittedName>
</protein>